<dbReference type="Pfam" id="PF23562">
    <property type="entry name" value="AMP-binding_C_3"/>
    <property type="match status" value="1"/>
</dbReference>
<dbReference type="InterPro" id="IPR042099">
    <property type="entry name" value="ANL_N_sf"/>
</dbReference>
<dbReference type="PANTHER" id="PTHR43272:SF32">
    <property type="entry name" value="AMP-DEPENDENT SYNTHETASE_LIGASE DOMAIN-CONTAINING PROTEIN"/>
    <property type="match status" value="1"/>
</dbReference>
<dbReference type="InParanoid" id="A0A2R5GC30"/>
<dbReference type="SUPFAM" id="SSF56801">
    <property type="entry name" value="Acetyl-CoA synthetase-like"/>
    <property type="match status" value="1"/>
</dbReference>
<keyword evidence="2" id="KW-0276">Fatty acid metabolism</keyword>
<dbReference type="OrthoDB" id="3633556at2759"/>
<keyword evidence="1 5" id="KW-0436">Ligase</keyword>
<comment type="caution">
    <text evidence="5">The sequence shown here is derived from an EMBL/GenBank/DDBJ whole genome shotgun (WGS) entry which is preliminary data.</text>
</comment>
<dbReference type="EMBL" id="BEYU01000044">
    <property type="protein sequence ID" value="GBG28556.1"/>
    <property type="molecule type" value="Genomic_DNA"/>
</dbReference>
<dbReference type="InterPro" id="IPR000873">
    <property type="entry name" value="AMP-dep_synth/lig_dom"/>
</dbReference>
<dbReference type="GO" id="GO:0016020">
    <property type="term" value="C:membrane"/>
    <property type="evidence" value="ECO:0007669"/>
    <property type="project" value="TreeGrafter"/>
</dbReference>
<feature type="domain" description="AMP-dependent synthetase/ligase" evidence="4">
    <location>
        <begin position="7"/>
        <end position="192"/>
    </location>
</feature>
<evidence type="ECO:0000313" key="6">
    <source>
        <dbReference type="Proteomes" id="UP000241890"/>
    </source>
</evidence>
<accession>A0A2R5GC30</accession>
<feature type="non-terminal residue" evidence="5">
    <location>
        <position position="416"/>
    </location>
</feature>
<sequence length="416" mass="45057">MFGDRLRAVRPTFFLAVPRVYEKIAEKLKAIGATSTGLKKVISTWAKSHGKYTQDNMVLGGSGAQGYLYPLASKILGKIHEALGLDQAKFILSGAAPLSVETSEYFGTLGININEVYGMSECTGATTWSTDRCHVRGSIGYEVDGTQVKVFNVAHDGSSKTECPLAEDFDAPSEAAQGEVCFRGRHIMMGYLANPKLGDAHVEEIRKKNAETIDSDGFLHSGDKGSKDKRHMLRSTGRYKEIIITAGGENVAPVPIENAVKKRCPLISNAMMVGDKRKFNIMLVTLCAQGATGEQPGTDELASAAATFEEGVTKISQACKSAKFIKAITDAIKAVNADDSVMVSNACKVQKFTILPQDFSVETDEITPSLKLKRSVAQATDEITPSLKLKRSVAQAKHDALIEKIYESKEVYVPYS</sequence>
<keyword evidence="6" id="KW-1185">Reference proteome</keyword>
<dbReference type="Pfam" id="PF00501">
    <property type="entry name" value="AMP-binding"/>
    <property type="match status" value="1"/>
</dbReference>
<evidence type="ECO:0000256" key="1">
    <source>
        <dbReference type="ARBA" id="ARBA00022598"/>
    </source>
</evidence>
<dbReference type="Gene3D" id="3.40.50.12780">
    <property type="entry name" value="N-terminal domain of ligase-like"/>
    <property type="match status" value="1"/>
</dbReference>
<gene>
    <name evidence="5" type="ORF">FCC1311_019351</name>
</gene>
<dbReference type="GO" id="GO:0005783">
    <property type="term" value="C:endoplasmic reticulum"/>
    <property type="evidence" value="ECO:0007669"/>
    <property type="project" value="TreeGrafter"/>
</dbReference>
<protein>
    <submittedName>
        <fullName evidence="5">Long-chain-fatty-acid--CoA ligase ACSBG2</fullName>
    </submittedName>
</protein>
<dbReference type="PANTHER" id="PTHR43272">
    <property type="entry name" value="LONG-CHAIN-FATTY-ACID--COA LIGASE"/>
    <property type="match status" value="1"/>
</dbReference>
<organism evidence="5 6">
    <name type="scientific">Hondaea fermentalgiana</name>
    <dbReference type="NCBI Taxonomy" id="2315210"/>
    <lineage>
        <taxon>Eukaryota</taxon>
        <taxon>Sar</taxon>
        <taxon>Stramenopiles</taxon>
        <taxon>Bigyra</taxon>
        <taxon>Labyrinthulomycetes</taxon>
        <taxon>Thraustochytrida</taxon>
        <taxon>Thraustochytriidae</taxon>
        <taxon>Hondaea</taxon>
    </lineage>
</organism>
<evidence type="ECO:0000256" key="3">
    <source>
        <dbReference type="ARBA" id="ARBA00023098"/>
    </source>
</evidence>
<dbReference type="AlphaFoldDB" id="A0A2R5GC30"/>
<evidence type="ECO:0000313" key="5">
    <source>
        <dbReference type="EMBL" id="GBG28556.1"/>
    </source>
</evidence>
<evidence type="ECO:0000256" key="2">
    <source>
        <dbReference type="ARBA" id="ARBA00022832"/>
    </source>
</evidence>
<keyword evidence="3" id="KW-0443">Lipid metabolism</keyword>
<dbReference type="Proteomes" id="UP000241890">
    <property type="component" value="Unassembled WGS sequence"/>
</dbReference>
<reference evidence="5 6" key="1">
    <citation type="submission" date="2017-12" db="EMBL/GenBank/DDBJ databases">
        <title>Sequencing, de novo assembly and annotation of complete genome of a new Thraustochytrid species, strain FCC1311.</title>
        <authorList>
            <person name="Sedici K."/>
            <person name="Godart F."/>
            <person name="Aiese Cigliano R."/>
            <person name="Sanseverino W."/>
            <person name="Barakat M."/>
            <person name="Ortet P."/>
            <person name="Marechal E."/>
            <person name="Cagnac O."/>
            <person name="Amato A."/>
        </authorList>
    </citation>
    <scope>NUCLEOTIDE SEQUENCE [LARGE SCALE GENOMIC DNA]</scope>
</reference>
<evidence type="ECO:0000259" key="4">
    <source>
        <dbReference type="Pfam" id="PF00501"/>
    </source>
</evidence>
<dbReference type="GO" id="GO:0004467">
    <property type="term" value="F:long-chain fatty acid-CoA ligase activity"/>
    <property type="evidence" value="ECO:0007669"/>
    <property type="project" value="TreeGrafter"/>
</dbReference>
<name>A0A2R5GC30_9STRA</name>
<proteinExistence type="predicted"/>